<evidence type="ECO:0000256" key="1">
    <source>
        <dbReference type="SAM" id="MobiDB-lite"/>
    </source>
</evidence>
<protein>
    <submittedName>
        <fullName evidence="2">Uncharacterized protein</fullName>
    </submittedName>
</protein>
<evidence type="ECO:0000313" key="3">
    <source>
        <dbReference type="Proteomes" id="UP000256690"/>
    </source>
</evidence>
<name>A0A3D8SCA4_9EURO</name>
<accession>A0A3D8SCA4</accession>
<proteinExistence type="predicted"/>
<feature type="compositionally biased region" description="Pro residues" evidence="1">
    <location>
        <begin position="195"/>
        <end position="215"/>
    </location>
</feature>
<sequence length="538" mass="59524">MAEKTIKNFGTFKNTADYRHTWNEMLQRITTVMNNQKQVKTSRETMKSKWQESDVEFSKLNDSQGFAKLGGQFARAVPNYQAAMDLIVSAQYDRYSDPTRGHALRLEPGQVDFGGAIEKARLNPRPAPPTTAQLAVYKVKRGPDHLLMVMPDAEFAQISGHACKTGRMDTVPPIPQGLIVETVDEENADDQVVPQPAPQPAPEPQPKPQPQPAPEPEPEPEPQPEKQKKAKRGKAVKPTPATVSGPAAIVPAGPATSATALTPDAEQVVGILTELGEQNAREKITSVLDGKPVELNTVFAWTNQKRSTQHYTLMQLAVIEIRHLRRRHAAFYEDGGSQYSLLQQILDCDPLLYLIQTVIKGTREIFAIRQDAKIVQTGVAVAGLKKTVGNGGTLVQFTIGDGIGLVFQPTPATEHEMRQLDLFETGQDCIKDLMITRSLGEPVTLDIQTMHKQGNDQLSNPGTSFVSADTPIALASIGFKSYTDVAVKAELEALFGSSVQEATRFIQHWRTMVSHKLRYHYHIWKRTADCDEFDRSVF</sequence>
<dbReference type="Proteomes" id="UP000256690">
    <property type="component" value="Unassembled WGS sequence"/>
</dbReference>
<keyword evidence="3" id="KW-1185">Reference proteome</keyword>
<feature type="region of interest" description="Disordered" evidence="1">
    <location>
        <begin position="187"/>
        <end position="249"/>
    </location>
</feature>
<reference evidence="2 3" key="1">
    <citation type="journal article" date="2018" name="IMA Fungus">
        <title>IMA Genome-F 9: Draft genome sequence of Annulohypoxylon stygium, Aspergillus mulundensis, Berkeleyomyces basicola (syn. Thielaviopsis basicola), Ceratocystis smalleyi, two Cercospora beticola strains, Coleophoma cylindrospora, Fusarium fracticaudum, Phialophora cf. hyalina, and Morchella septimelata.</title>
        <authorList>
            <person name="Wingfield B.D."/>
            <person name="Bills G.F."/>
            <person name="Dong Y."/>
            <person name="Huang W."/>
            <person name="Nel W.J."/>
            <person name="Swalarsk-Parry B.S."/>
            <person name="Vaghefi N."/>
            <person name="Wilken P.M."/>
            <person name="An Z."/>
            <person name="de Beer Z.W."/>
            <person name="De Vos L."/>
            <person name="Chen L."/>
            <person name="Duong T.A."/>
            <person name="Gao Y."/>
            <person name="Hammerbacher A."/>
            <person name="Kikkert J.R."/>
            <person name="Li Y."/>
            <person name="Li H."/>
            <person name="Li K."/>
            <person name="Li Q."/>
            <person name="Liu X."/>
            <person name="Ma X."/>
            <person name="Naidoo K."/>
            <person name="Pethybridge S.J."/>
            <person name="Sun J."/>
            <person name="Steenkamp E.T."/>
            <person name="van der Nest M.A."/>
            <person name="van Wyk S."/>
            <person name="Wingfield M.J."/>
            <person name="Xiong C."/>
            <person name="Yue Q."/>
            <person name="Zhang X."/>
        </authorList>
    </citation>
    <scope>NUCLEOTIDE SEQUENCE [LARGE SCALE GENOMIC DNA]</scope>
    <source>
        <strain evidence="2 3">DSM 5745</strain>
    </source>
</reference>
<dbReference type="AlphaFoldDB" id="A0A3D8SCA4"/>
<gene>
    <name evidence="2" type="ORF">DSM5745_04282</name>
</gene>
<dbReference type="GeneID" id="38114652"/>
<organism evidence="2 3">
    <name type="scientific">Aspergillus mulundensis</name>
    <dbReference type="NCBI Taxonomy" id="1810919"/>
    <lineage>
        <taxon>Eukaryota</taxon>
        <taxon>Fungi</taxon>
        <taxon>Dikarya</taxon>
        <taxon>Ascomycota</taxon>
        <taxon>Pezizomycotina</taxon>
        <taxon>Eurotiomycetes</taxon>
        <taxon>Eurotiomycetidae</taxon>
        <taxon>Eurotiales</taxon>
        <taxon>Aspergillaceae</taxon>
        <taxon>Aspergillus</taxon>
        <taxon>Aspergillus subgen. Nidulantes</taxon>
    </lineage>
</organism>
<dbReference type="RefSeq" id="XP_026605294.1">
    <property type="nucleotide sequence ID" value="XM_026746298.1"/>
</dbReference>
<evidence type="ECO:0000313" key="2">
    <source>
        <dbReference type="EMBL" id="RDW83956.1"/>
    </source>
</evidence>
<comment type="caution">
    <text evidence="2">The sequence shown here is derived from an EMBL/GenBank/DDBJ whole genome shotgun (WGS) entry which is preliminary data.</text>
</comment>
<dbReference type="EMBL" id="PVWQ01000004">
    <property type="protein sequence ID" value="RDW83956.1"/>
    <property type="molecule type" value="Genomic_DNA"/>
</dbReference>